<evidence type="ECO:0000256" key="1">
    <source>
        <dbReference type="ARBA" id="ARBA00022664"/>
    </source>
</evidence>
<evidence type="ECO:0000256" key="2">
    <source>
        <dbReference type="ARBA" id="ARBA00022728"/>
    </source>
</evidence>
<dbReference type="PANTHER" id="PTHR23147">
    <property type="entry name" value="SERINE/ARGININE RICH SPLICING FACTOR"/>
    <property type="match status" value="1"/>
</dbReference>
<dbReference type="GO" id="GO:0005681">
    <property type="term" value="C:spliceosomal complex"/>
    <property type="evidence" value="ECO:0007669"/>
    <property type="project" value="UniProtKB-KW"/>
</dbReference>
<accession>A0AAV1YH04</accession>
<protein>
    <recommendedName>
        <fullName evidence="5">RRM domain-containing protein</fullName>
    </recommendedName>
</protein>
<dbReference type="Proteomes" id="UP001497480">
    <property type="component" value="Unassembled WGS sequence"/>
</dbReference>
<dbReference type="GO" id="GO:0003723">
    <property type="term" value="F:RNA binding"/>
    <property type="evidence" value="ECO:0007669"/>
    <property type="project" value="UniProtKB-UniRule"/>
</dbReference>
<dbReference type="InterPro" id="IPR035979">
    <property type="entry name" value="RBD_domain_sf"/>
</dbReference>
<evidence type="ECO:0000256" key="4">
    <source>
        <dbReference type="PROSITE-ProRule" id="PRU00176"/>
    </source>
</evidence>
<dbReference type="PROSITE" id="PS50102">
    <property type="entry name" value="RRM"/>
    <property type="match status" value="1"/>
</dbReference>
<dbReference type="InterPro" id="IPR050907">
    <property type="entry name" value="SRSF"/>
</dbReference>
<name>A0AAV1YH04_LUPLU</name>
<keyword evidence="4" id="KW-0694">RNA-binding</keyword>
<evidence type="ECO:0000259" key="5">
    <source>
        <dbReference type="PROSITE" id="PS50102"/>
    </source>
</evidence>
<comment type="caution">
    <text evidence="6">The sequence shown here is derived from an EMBL/GenBank/DDBJ whole genome shotgun (WGS) entry which is preliminary data.</text>
</comment>
<organism evidence="6 7">
    <name type="scientific">Lupinus luteus</name>
    <name type="common">European yellow lupine</name>
    <dbReference type="NCBI Taxonomy" id="3873"/>
    <lineage>
        <taxon>Eukaryota</taxon>
        <taxon>Viridiplantae</taxon>
        <taxon>Streptophyta</taxon>
        <taxon>Embryophyta</taxon>
        <taxon>Tracheophyta</taxon>
        <taxon>Spermatophyta</taxon>
        <taxon>Magnoliopsida</taxon>
        <taxon>eudicotyledons</taxon>
        <taxon>Gunneridae</taxon>
        <taxon>Pentapetalae</taxon>
        <taxon>rosids</taxon>
        <taxon>fabids</taxon>
        <taxon>Fabales</taxon>
        <taxon>Fabaceae</taxon>
        <taxon>Papilionoideae</taxon>
        <taxon>50 kb inversion clade</taxon>
        <taxon>genistoids sensu lato</taxon>
        <taxon>core genistoids</taxon>
        <taxon>Genisteae</taxon>
        <taxon>Lupinus</taxon>
    </lineage>
</organism>
<dbReference type="AlphaFoldDB" id="A0AAV1YH04"/>
<keyword evidence="3" id="KW-0508">mRNA splicing</keyword>
<gene>
    <name evidence="6" type="ORF">LLUT_LOCUS33874</name>
</gene>
<dbReference type="GO" id="GO:0008380">
    <property type="term" value="P:RNA splicing"/>
    <property type="evidence" value="ECO:0007669"/>
    <property type="project" value="UniProtKB-KW"/>
</dbReference>
<evidence type="ECO:0000313" key="7">
    <source>
        <dbReference type="Proteomes" id="UP001497480"/>
    </source>
</evidence>
<reference evidence="6 7" key="1">
    <citation type="submission" date="2024-03" db="EMBL/GenBank/DDBJ databases">
        <authorList>
            <person name="Martinez-Hernandez J."/>
        </authorList>
    </citation>
    <scope>NUCLEOTIDE SEQUENCE [LARGE SCALE GENOMIC DNA]</scope>
</reference>
<keyword evidence="2" id="KW-0747">Spliceosome</keyword>
<dbReference type="SUPFAM" id="SSF54928">
    <property type="entry name" value="RNA-binding domain, RBD"/>
    <property type="match status" value="1"/>
</dbReference>
<evidence type="ECO:0000256" key="3">
    <source>
        <dbReference type="ARBA" id="ARBA00023187"/>
    </source>
</evidence>
<sequence length="546" mass="60188">MIWRERGRVRVRDRASRRFKRGSLAGDWSHTRRVRESALRPHAENLFPHKVARVSSRQLHSFSHRERQGSWGGLNSFYITNFLEDANSKDLWSFFQKWGRVRDVYIPDKRNKNNQRFAFIRFENVSDERKLALDLDKLWFGKSKIFANIPRFLRNDVKSRRVGVQKTGRQWGGSSNIRDGRSYVEAVRGRSVGVVPRSNLVARCAHLEPKEIPKVLSFSSDKQEVERLLHCYVGRMVKSIAPSKVSASLINAGLVSASALSMGGGTSIMVRIENVLKVLIDGIKVKVVVWEESCGFVAHPPKVMVVKNLVSESSDDDDGFSEIFSEWASDSLGSEPLAEEAENGDGGRVVTVEREREGTYKGEEVEANDERCIGKVASGINIVAGGFDEGFKEGNEPNCILIPDSSVSAVGESSGPGVEVIVNPPMRKRTDCLGEVASGEKSEMLRVGCVGVSQHAIKGVSSPACCNMKSAEVNPDSLGCEAELKSAEHEESDVPFCCSVQSESVDAEPVHIGSVQCVTDGNSDFFLGGRAPTKIGRTTKISKKVR</sequence>
<keyword evidence="1" id="KW-0507">mRNA processing</keyword>
<evidence type="ECO:0000313" key="6">
    <source>
        <dbReference type="EMBL" id="CAL0332814.1"/>
    </source>
</evidence>
<dbReference type="EMBL" id="CAXHTB010000024">
    <property type="protein sequence ID" value="CAL0332814.1"/>
    <property type="molecule type" value="Genomic_DNA"/>
</dbReference>
<dbReference type="InterPro" id="IPR012677">
    <property type="entry name" value="Nucleotide-bd_a/b_plait_sf"/>
</dbReference>
<dbReference type="InterPro" id="IPR000504">
    <property type="entry name" value="RRM_dom"/>
</dbReference>
<dbReference type="SMART" id="SM00360">
    <property type="entry name" value="RRM"/>
    <property type="match status" value="1"/>
</dbReference>
<dbReference type="GO" id="GO:0006397">
    <property type="term" value="P:mRNA processing"/>
    <property type="evidence" value="ECO:0007669"/>
    <property type="project" value="UniProtKB-KW"/>
</dbReference>
<keyword evidence="7" id="KW-1185">Reference proteome</keyword>
<proteinExistence type="predicted"/>
<feature type="domain" description="RRM" evidence="5">
    <location>
        <begin position="75"/>
        <end position="169"/>
    </location>
</feature>
<dbReference type="Gene3D" id="3.30.70.330">
    <property type="match status" value="1"/>
</dbReference>
<dbReference type="Pfam" id="PF00076">
    <property type="entry name" value="RRM_1"/>
    <property type="match status" value="1"/>
</dbReference>